<dbReference type="Proteomes" id="UP000789405">
    <property type="component" value="Unassembled WGS sequence"/>
</dbReference>
<gene>
    <name evidence="2" type="ORF">DERYTH_LOCUS2189</name>
</gene>
<accession>A0A9N8ZFK8</accession>
<feature type="compositionally biased region" description="Basic and acidic residues" evidence="1">
    <location>
        <begin position="8"/>
        <end position="47"/>
    </location>
</feature>
<feature type="non-terminal residue" evidence="2">
    <location>
        <position position="1"/>
    </location>
</feature>
<sequence>IIYSNQKKTAENDASRANNDEDSKSKKVNDKNKMTIVKRNENEDLDQ</sequence>
<dbReference type="AlphaFoldDB" id="A0A9N8ZFK8"/>
<name>A0A9N8ZFK8_9GLOM</name>
<keyword evidence="3" id="KW-1185">Reference proteome</keyword>
<evidence type="ECO:0000313" key="2">
    <source>
        <dbReference type="EMBL" id="CAG8486439.1"/>
    </source>
</evidence>
<proteinExistence type="predicted"/>
<evidence type="ECO:0000256" key="1">
    <source>
        <dbReference type="SAM" id="MobiDB-lite"/>
    </source>
</evidence>
<evidence type="ECO:0000313" key="3">
    <source>
        <dbReference type="Proteomes" id="UP000789405"/>
    </source>
</evidence>
<comment type="caution">
    <text evidence="2">The sequence shown here is derived from an EMBL/GenBank/DDBJ whole genome shotgun (WGS) entry which is preliminary data.</text>
</comment>
<dbReference type="EMBL" id="CAJVPY010000670">
    <property type="protein sequence ID" value="CAG8486439.1"/>
    <property type="molecule type" value="Genomic_DNA"/>
</dbReference>
<organism evidence="2 3">
    <name type="scientific">Dentiscutata erythropus</name>
    <dbReference type="NCBI Taxonomy" id="1348616"/>
    <lineage>
        <taxon>Eukaryota</taxon>
        <taxon>Fungi</taxon>
        <taxon>Fungi incertae sedis</taxon>
        <taxon>Mucoromycota</taxon>
        <taxon>Glomeromycotina</taxon>
        <taxon>Glomeromycetes</taxon>
        <taxon>Diversisporales</taxon>
        <taxon>Gigasporaceae</taxon>
        <taxon>Dentiscutata</taxon>
    </lineage>
</organism>
<feature type="region of interest" description="Disordered" evidence="1">
    <location>
        <begin position="1"/>
        <end position="47"/>
    </location>
</feature>
<protein>
    <submittedName>
        <fullName evidence="2">23922_t:CDS:1</fullName>
    </submittedName>
</protein>
<reference evidence="2" key="1">
    <citation type="submission" date="2021-06" db="EMBL/GenBank/DDBJ databases">
        <authorList>
            <person name="Kallberg Y."/>
            <person name="Tangrot J."/>
            <person name="Rosling A."/>
        </authorList>
    </citation>
    <scope>NUCLEOTIDE SEQUENCE</scope>
    <source>
        <strain evidence="2">MA453B</strain>
    </source>
</reference>